<name>A0A6C0E401_9ZZZZ</name>
<dbReference type="Gene3D" id="3.30.40.10">
    <property type="entry name" value="Zinc/RING finger domain, C3HC4 (zinc finger)"/>
    <property type="match status" value="1"/>
</dbReference>
<feature type="domain" description="RING-type" evidence="1">
    <location>
        <begin position="10"/>
        <end position="50"/>
    </location>
</feature>
<sequence length="176" mass="21041">MDPSGETNICSLCKISLTDKPNYKLNCGHDFHTGCIIDWFRFQSYQCPCCYNDAQLYNNSNISNNQVVFTNYLTYIDEQLAYAKKNYIYPSFRFASNEARKKNAPPQLKRLYASYKRLLANHKEKKVELDNYKANELKEYNVMKKKHRKIYISNRRRLGRIRGMKRQICRFFKVEE</sequence>
<dbReference type="AlphaFoldDB" id="A0A6C0E401"/>
<organism evidence="2">
    <name type="scientific">viral metagenome</name>
    <dbReference type="NCBI Taxonomy" id="1070528"/>
    <lineage>
        <taxon>unclassified sequences</taxon>
        <taxon>metagenomes</taxon>
        <taxon>organismal metagenomes</taxon>
    </lineage>
</organism>
<evidence type="ECO:0000313" key="2">
    <source>
        <dbReference type="EMBL" id="QHT23907.1"/>
    </source>
</evidence>
<dbReference type="EMBL" id="MN739735">
    <property type="protein sequence ID" value="QHT23907.1"/>
    <property type="molecule type" value="Genomic_DNA"/>
</dbReference>
<proteinExistence type="predicted"/>
<dbReference type="PROSITE" id="PS50089">
    <property type="entry name" value="ZF_RING_2"/>
    <property type="match status" value="1"/>
</dbReference>
<evidence type="ECO:0000259" key="1">
    <source>
        <dbReference type="PROSITE" id="PS50089"/>
    </source>
</evidence>
<dbReference type="InterPro" id="IPR013083">
    <property type="entry name" value="Znf_RING/FYVE/PHD"/>
</dbReference>
<accession>A0A6C0E401</accession>
<dbReference type="SUPFAM" id="SSF57850">
    <property type="entry name" value="RING/U-box"/>
    <property type="match status" value="1"/>
</dbReference>
<dbReference type="CDD" id="cd16448">
    <property type="entry name" value="RING-H2"/>
    <property type="match status" value="1"/>
</dbReference>
<dbReference type="InterPro" id="IPR001841">
    <property type="entry name" value="Znf_RING"/>
</dbReference>
<reference evidence="2" key="1">
    <citation type="journal article" date="2020" name="Nature">
        <title>Giant virus diversity and host interactions through global metagenomics.</title>
        <authorList>
            <person name="Schulz F."/>
            <person name="Roux S."/>
            <person name="Paez-Espino D."/>
            <person name="Jungbluth S."/>
            <person name="Walsh D.A."/>
            <person name="Denef V.J."/>
            <person name="McMahon K.D."/>
            <person name="Konstantinidis K.T."/>
            <person name="Eloe-Fadrosh E.A."/>
            <person name="Kyrpides N.C."/>
            <person name="Woyke T."/>
        </authorList>
    </citation>
    <scope>NUCLEOTIDE SEQUENCE</scope>
    <source>
        <strain evidence="2">GVMAG-M-3300023179-132</strain>
    </source>
</reference>
<protein>
    <recommendedName>
        <fullName evidence="1">RING-type domain-containing protein</fullName>
    </recommendedName>
</protein>